<dbReference type="PANTHER" id="PTHR43056">
    <property type="entry name" value="PEPTIDASE S9 PROLYL OLIGOPEPTIDASE"/>
    <property type="match status" value="1"/>
</dbReference>
<dbReference type="InterPro" id="IPR050585">
    <property type="entry name" value="Xaa-Pro_dipeptidyl-ppase/CocE"/>
</dbReference>
<sequence>MRKWLLLACAALFILPAVTKAVNQDSLWMYENYTKKEVYIPMRDGVKLFTSIYLPKDQSEKHPILMTRTPYSCAPYGENVFRPFYRNHYNKYLKEGYIMVTQDVRGTWMSEGKFVNVRPFNADKKGKQDIDEASDTYDTIDWMVKNIAGNNGNVGIFGISYPGFYSTMSALSGHPALKAVSPQAPVTDWFIGDDFHHNGAFFIADAFSFYTVFDHPHPKPTTVGPKGIDYYTHDNYKYYLETGALQNFSKIIGDSVAFWNEMYAHPTYDSWWKARNVRNFLKDVQPAMLEVGGVFDAEDCFGAWNTYKTIEEKSPKTNNRIVMGPWYHGQWASNDGTHLGNVRFGSNTSEYYANNIEIPFFNYYLKSKGQAPDIAEATIFFTGENKWKQLPKWPPANMQQESIYLQEDGKLSFTKPTTTNSFSEYVSDPAKPVPYTEDIHFNRTINYMTDDQRFAARRPDVVVFETEELNNDITLAGPVVADIIASTSTTDADFIVKVIDVFPNDFKYEEDASSEHRRVPSATYPMGGYQMLVRGEIMRGKFRNSFEHPEAFVPDQPATVKFTMPDVAHTFQKGHRIMIQVQSSWFPLADRNPQQFMDIYKATDKDFKKATIRIYHDAQHPSNVVLPVVK</sequence>
<evidence type="ECO:0000259" key="3">
    <source>
        <dbReference type="SMART" id="SM00939"/>
    </source>
</evidence>
<dbReference type="EMBL" id="PYAW01000002">
    <property type="protein sequence ID" value="PSL47686.1"/>
    <property type="molecule type" value="Genomic_DNA"/>
</dbReference>
<organism evidence="4 5">
    <name type="scientific">Chitinophaga niastensis</name>
    <dbReference type="NCBI Taxonomy" id="536980"/>
    <lineage>
        <taxon>Bacteria</taxon>
        <taxon>Pseudomonadati</taxon>
        <taxon>Bacteroidota</taxon>
        <taxon>Chitinophagia</taxon>
        <taxon>Chitinophagales</taxon>
        <taxon>Chitinophagaceae</taxon>
        <taxon>Chitinophaga</taxon>
    </lineage>
</organism>
<dbReference type="OrthoDB" id="319764at2"/>
<dbReference type="Gene3D" id="1.10.3020.10">
    <property type="entry name" value="alpha-amino acid ester hydrolase ( Helical cap domain)"/>
    <property type="match status" value="1"/>
</dbReference>
<evidence type="ECO:0000313" key="5">
    <source>
        <dbReference type="Proteomes" id="UP000240971"/>
    </source>
</evidence>
<dbReference type="RefSeq" id="WP_106528118.1">
    <property type="nucleotide sequence ID" value="NZ_PYAW01000002.1"/>
</dbReference>
<keyword evidence="1" id="KW-0378">Hydrolase</keyword>
<evidence type="ECO:0000256" key="2">
    <source>
        <dbReference type="SAM" id="SignalP"/>
    </source>
</evidence>
<reference evidence="4 5" key="1">
    <citation type="submission" date="2018-03" db="EMBL/GenBank/DDBJ databases">
        <title>Genomic Encyclopedia of Archaeal and Bacterial Type Strains, Phase II (KMG-II): from individual species to whole genera.</title>
        <authorList>
            <person name="Goeker M."/>
        </authorList>
    </citation>
    <scope>NUCLEOTIDE SEQUENCE [LARGE SCALE GENOMIC DNA]</scope>
    <source>
        <strain evidence="4 5">DSM 24859</strain>
    </source>
</reference>
<protein>
    <recommendedName>
        <fullName evidence="3">Xaa-Pro dipeptidyl-peptidase C-terminal domain-containing protein</fullName>
    </recommendedName>
</protein>
<feature type="signal peptide" evidence="2">
    <location>
        <begin position="1"/>
        <end position="21"/>
    </location>
</feature>
<evidence type="ECO:0000256" key="1">
    <source>
        <dbReference type="ARBA" id="ARBA00022801"/>
    </source>
</evidence>
<dbReference type="SUPFAM" id="SSF49785">
    <property type="entry name" value="Galactose-binding domain-like"/>
    <property type="match status" value="1"/>
</dbReference>
<dbReference type="Pfam" id="PF02129">
    <property type="entry name" value="Peptidase_S15"/>
    <property type="match status" value="1"/>
</dbReference>
<keyword evidence="2" id="KW-0732">Signal</keyword>
<gene>
    <name evidence="4" type="ORF">CLV51_102543</name>
</gene>
<dbReference type="SUPFAM" id="SSF53474">
    <property type="entry name" value="alpha/beta-Hydrolases"/>
    <property type="match status" value="1"/>
</dbReference>
<dbReference type="Gene3D" id="3.40.50.1820">
    <property type="entry name" value="alpha/beta hydrolase"/>
    <property type="match status" value="1"/>
</dbReference>
<accession>A0A2P8HNA4</accession>
<proteinExistence type="predicted"/>
<dbReference type="NCBIfam" id="TIGR00976">
    <property type="entry name" value="CocE_NonD"/>
    <property type="match status" value="1"/>
</dbReference>
<dbReference type="InterPro" id="IPR005674">
    <property type="entry name" value="CocE/Ser_esterase"/>
</dbReference>
<dbReference type="InterPro" id="IPR029058">
    <property type="entry name" value="AB_hydrolase_fold"/>
</dbReference>
<feature type="domain" description="Xaa-Pro dipeptidyl-peptidase C-terminal" evidence="3">
    <location>
        <begin position="358"/>
        <end position="625"/>
    </location>
</feature>
<dbReference type="PANTHER" id="PTHR43056:SF10">
    <property type="entry name" value="COCE_NOND FAMILY, PUTATIVE (AFU_ORTHOLOGUE AFUA_7G00600)-RELATED"/>
    <property type="match status" value="1"/>
</dbReference>
<evidence type="ECO:0000313" key="4">
    <source>
        <dbReference type="EMBL" id="PSL47686.1"/>
    </source>
</evidence>
<dbReference type="Proteomes" id="UP000240971">
    <property type="component" value="Unassembled WGS sequence"/>
</dbReference>
<dbReference type="Gene3D" id="2.60.120.260">
    <property type="entry name" value="Galactose-binding domain-like"/>
    <property type="match status" value="1"/>
</dbReference>
<name>A0A2P8HNA4_CHINA</name>
<feature type="chain" id="PRO_5015159663" description="Xaa-Pro dipeptidyl-peptidase C-terminal domain-containing protein" evidence="2">
    <location>
        <begin position="22"/>
        <end position="630"/>
    </location>
</feature>
<dbReference type="InterPro" id="IPR000383">
    <property type="entry name" value="Xaa-Pro-like_dom"/>
</dbReference>
<dbReference type="Pfam" id="PF08530">
    <property type="entry name" value="PepX_C"/>
    <property type="match status" value="1"/>
</dbReference>
<dbReference type="InterPro" id="IPR008979">
    <property type="entry name" value="Galactose-bd-like_sf"/>
</dbReference>
<dbReference type="GO" id="GO:0008239">
    <property type="term" value="F:dipeptidyl-peptidase activity"/>
    <property type="evidence" value="ECO:0007669"/>
    <property type="project" value="InterPro"/>
</dbReference>
<dbReference type="AlphaFoldDB" id="A0A2P8HNA4"/>
<dbReference type="SMART" id="SM00939">
    <property type="entry name" value="PepX_C"/>
    <property type="match status" value="1"/>
</dbReference>
<comment type="caution">
    <text evidence="4">The sequence shown here is derived from an EMBL/GenBank/DDBJ whole genome shotgun (WGS) entry which is preliminary data.</text>
</comment>
<dbReference type="InterPro" id="IPR013736">
    <property type="entry name" value="Xaa-Pro_dipept_C"/>
</dbReference>
<keyword evidence="5" id="KW-1185">Reference proteome</keyword>